<dbReference type="PANTHER" id="PTHR40045:SF1">
    <property type="entry name" value="YQCI_YCGG FAMILY PROTEIN"/>
    <property type="match status" value="1"/>
</dbReference>
<evidence type="ECO:0000313" key="2">
    <source>
        <dbReference type="EMBL" id="MDA2803522.1"/>
    </source>
</evidence>
<comment type="caution">
    <text evidence="2">The sequence shown here is derived from an EMBL/GenBank/DDBJ whole genome shotgun (WGS) entry which is preliminary data.</text>
</comment>
<dbReference type="EMBL" id="JAQFWP010000003">
    <property type="protein sequence ID" value="MDA2803522.1"/>
    <property type="molecule type" value="Genomic_DNA"/>
</dbReference>
<organism evidence="2 3">
    <name type="scientific">Nocardiopsis suaedae</name>
    <dbReference type="NCBI Taxonomy" id="3018444"/>
    <lineage>
        <taxon>Bacteria</taxon>
        <taxon>Bacillati</taxon>
        <taxon>Actinomycetota</taxon>
        <taxon>Actinomycetes</taxon>
        <taxon>Streptosporangiales</taxon>
        <taxon>Nocardiopsidaceae</taxon>
        <taxon>Nocardiopsis</taxon>
    </lineage>
</organism>
<sequence>MSGAMSAPVTPRAPRDWKRRAEELFTDRLLDERSPFPCVFGVDALRRGTLRFAFVDDTADPPSETPGDGIEPAARGTALALADYAARAPSIGHRTSLVVVYRGALGPHPGAGRDAVKAYRDRFWALLQRVHRLDAHPWPDGIPHDPESPTWEFCFAGTPMFVVVNTPAHERRRSRGFPYFCITFQPRFVFEGLEGSSSQGRNARRIIRGRLDDYDDVPPAPVLGDYGTAGNREWTQYFLEEEEGAAVPPRCPFSVRAPRAPGAQRAGEG</sequence>
<dbReference type="Proteomes" id="UP001165685">
    <property type="component" value="Unassembled WGS sequence"/>
</dbReference>
<dbReference type="PANTHER" id="PTHR40045">
    <property type="entry name" value="YCGG FAMILY PROTEIN"/>
    <property type="match status" value="1"/>
</dbReference>
<dbReference type="RefSeq" id="WP_270676011.1">
    <property type="nucleotide sequence ID" value="NZ_JAQFWP010000003.1"/>
</dbReference>
<reference evidence="2" key="1">
    <citation type="submission" date="2023-01" db="EMBL/GenBank/DDBJ databases">
        <title>Draft genome sequence of Nocardiopsis sp. LSu2-4 isolated from halophytes.</title>
        <authorList>
            <person name="Duangmal K."/>
            <person name="Chantavorakit T."/>
        </authorList>
    </citation>
    <scope>NUCLEOTIDE SEQUENCE</scope>
    <source>
        <strain evidence="2">LSu2-4</strain>
    </source>
</reference>
<name>A0ABT4TFQ1_9ACTN</name>
<proteinExistence type="predicted"/>
<dbReference type="InterPro" id="IPR014988">
    <property type="entry name" value="Uncharacterised_YqcI/YcgG"/>
</dbReference>
<accession>A0ABT4TFQ1</accession>
<protein>
    <submittedName>
        <fullName evidence="2">YqcI/YcgG family protein</fullName>
    </submittedName>
</protein>
<gene>
    <name evidence="2" type="ORF">O4U47_03290</name>
</gene>
<feature type="compositionally biased region" description="Low complexity" evidence="1">
    <location>
        <begin position="256"/>
        <end position="269"/>
    </location>
</feature>
<dbReference type="Pfam" id="PF08892">
    <property type="entry name" value="YqcI_YcgG"/>
    <property type="match status" value="1"/>
</dbReference>
<evidence type="ECO:0000313" key="3">
    <source>
        <dbReference type="Proteomes" id="UP001165685"/>
    </source>
</evidence>
<feature type="region of interest" description="Disordered" evidence="1">
    <location>
        <begin position="250"/>
        <end position="269"/>
    </location>
</feature>
<evidence type="ECO:0000256" key="1">
    <source>
        <dbReference type="SAM" id="MobiDB-lite"/>
    </source>
</evidence>
<keyword evidence="3" id="KW-1185">Reference proteome</keyword>